<dbReference type="InterPro" id="IPR001878">
    <property type="entry name" value="Znf_CCHC"/>
</dbReference>
<comment type="similarity">
    <text evidence="1 4">Belongs to the CPSF4/YTH1 family.</text>
</comment>
<feature type="domain" description="CCHC-type" evidence="6">
    <location>
        <begin position="150"/>
        <end position="166"/>
    </location>
</feature>
<feature type="domain" description="C3H1-type" evidence="5">
    <location>
        <begin position="55"/>
        <end position="77"/>
    </location>
</feature>
<evidence type="ECO:0000313" key="7">
    <source>
        <dbReference type="EMBL" id="TPX78646.1"/>
    </source>
</evidence>
<name>A0A507FUE9_9FUNG</name>
<evidence type="ECO:0000256" key="2">
    <source>
        <dbReference type="ARBA" id="ARBA00022737"/>
    </source>
</evidence>
<keyword evidence="4" id="KW-0539">Nucleus</keyword>
<dbReference type="PROSITE" id="PS50103">
    <property type="entry name" value="ZF_C3H1"/>
    <property type="match status" value="3"/>
</dbReference>
<evidence type="ECO:0000256" key="1">
    <source>
        <dbReference type="ARBA" id="ARBA00008907"/>
    </source>
</evidence>
<sequence length="180" mass="19573">MPECWFYSKYGECSNPECQYLHLDPESKIKECPWYARGFCKHGPKCRNKHVRQAVCQNYVTGFCPLGRECPFGHPKFELPNLNEDGTVGGGASNMAGFGGRKEVVCYKCQQKGHFAAECPQNAGGQTGGATGGGGSGGGGGFKRDLSSIKCYNCQGFGHYANFCPKGQQNGNRFFNNNRG</sequence>
<dbReference type="Pfam" id="PF14608">
    <property type="entry name" value="zf-CCCH_2"/>
    <property type="match status" value="3"/>
</dbReference>
<dbReference type="PANTHER" id="PTHR23102">
    <property type="entry name" value="CLEAVAGE AND POLYADENYLATION SPECIFICITY FACTOR SUBUNIT 4-RELATED"/>
    <property type="match status" value="1"/>
</dbReference>
<dbReference type="EMBL" id="QEAP01000001">
    <property type="protein sequence ID" value="TPX78646.1"/>
    <property type="molecule type" value="Genomic_DNA"/>
</dbReference>
<feature type="zinc finger region" description="C3H1-type" evidence="3">
    <location>
        <begin position="55"/>
        <end position="77"/>
    </location>
</feature>
<comment type="caution">
    <text evidence="7">The sequence shown here is derived from an EMBL/GenBank/DDBJ whole genome shotgun (WGS) entry which is preliminary data.</text>
</comment>
<keyword evidence="8" id="KW-1185">Reference proteome</keyword>
<dbReference type="GO" id="GO:0008270">
    <property type="term" value="F:zinc ion binding"/>
    <property type="evidence" value="ECO:0007669"/>
    <property type="project" value="UniProtKB-KW"/>
</dbReference>
<gene>
    <name evidence="7" type="ORF">CcCBS67573_g00054</name>
</gene>
<dbReference type="InterPro" id="IPR000571">
    <property type="entry name" value="Znf_CCCH"/>
</dbReference>
<keyword evidence="4" id="KW-0507">mRNA processing</keyword>
<accession>A0A507FUE9</accession>
<dbReference type="PANTHER" id="PTHR23102:SF24">
    <property type="entry name" value="CLEAVAGE AND POLYADENYLATION SPECIFICITY FACTOR SUBUNIT 4"/>
    <property type="match status" value="1"/>
</dbReference>
<dbReference type="SUPFAM" id="SSF57756">
    <property type="entry name" value="Retrovirus zinc finger-like domains"/>
    <property type="match status" value="2"/>
</dbReference>
<organism evidence="7 8">
    <name type="scientific">Chytriomyces confervae</name>
    <dbReference type="NCBI Taxonomy" id="246404"/>
    <lineage>
        <taxon>Eukaryota</taxon>
        <taxon>Fungi</taxon>
        <taxon>Fungi incertae sedis</taxon>
        <taxon>Chytridiomycota</taxon>
        <taxon>Chytridiomycota incertae sedis</taxon>
        <taxon>Chytridiomycetes</taxon>
        <taxon>Chytridiales</taxon>
        <taxon>Chytriomycetaceae</taxon>
        <taxon>Chytriomyces</taxon>
    </lineage>
</organism>
<keyword evidence="2 4" id="KW-0677">Repeat</keyword>
<evidence type="ECO:0000256" key="3">
    <source>
        <dbReference type="PROSITE-ProRule" id="PRU00723"/>
    </source>
</evidence>
<dbReference type="Gene3D" id="4.10.1000.10">
    <property type="entry name" value="Zinc finger, CCCH-type"/>
    <property type="match status" value="2"/>
</dbReference>
<dbReference type="SMART" id="SM00356">
    <property type="entry name" value="ZnF_C3H1"/>
    <property type="match status" value="3"/>
</dbReference>
<dbReference type="OrthoDB" id="1914176at2759"/>
<dbReference type="InterPro" id="IPR036875">
    <property type="entry name" value="Znf_CCHC_sf"/>
</dbReference>
<dbReference type="SMART" id="SM00343">
    <property type="entry name" value="ZnF_C2HC"/>
    <property type="match status" value="2"/>
</dbReference>
<keyword evidence="3 4" id="KW-0863">Zinc-finger</keyword>
<dbReference type="GO" id="GO:0005634">
    <property type="term" value="C:nucleus"/>
    <property type="evidence" value="ECO:0007669"/>
    <property type="project" value="UniProtKB-SubCell"/>
</dbReference>
<feature type="domain" description="C3H1-type" evidence="5">
    <location>
        <begin position="26"/>
        <end position="53"/>
    </location>
</feature>
<keyword evidence="3 4" id="KW-0479">Metal-binding</keyword>
<evidence type="ECO:0000313" key="8">
    <source>
        <dbReference type="Proteomes" id="UP000320333"/>
    </source>
</evidence>
<proteinExistence type="inferred from homology"/>
<dbReference type="InterPro" id="IPR045348">
    <property type="entry name" value="CPSF4/Yth1"/>
</dbReference>
<dbReference type="GO" id="GO:0031124">
    <property type="term" value="P:mRNA 3'-end processing"/>
    <property type="evidence" value="ECO:0007669"/>
    <property type="project" value="UniProtKB-UniRule"/>
</dbReference>
<feature type="zinc finger region" description="C3H1-type" evidence="3">
    <location>
        <begin position="26"/>
        <end position="53"/>
    </location>
</feature>
<dbReference type="Pfam" id="PF00098">
    <property type="entry name" value="zf-CCHC"/>
    <property type="match status" value="2"/>
</dbReference>
<dbReference type="AlphaFoldDB" id="A0A507FUE9"/>
<dbReference type="Proteomes" id="UP000320333">
    <property type="component" value="Unassembled WGS sequence"/>
</dbReference>
<feature type="zinc finger region" description="C3H1-type" evidence="3">
    <location>
        <begin position="1"/>
        <end position="25"/>
    </location>
</feature>
<feature type="domain" description="CCHC-type" evidence="6">
    <location>
        <begin position="106"/>
        <end position="121"/>
    </location>
</feature>
<dbReference type="GO" id="GO:0003723">
    <property type="term" value="F:RNA binding"/>
    <property type="evidence" value="ECO:0007669"/>
    <property type="project" value="UniProtKB-UniRule"/>
</dbReference>
<evidence type="ECO:0000259" key="5">
    <source>
        <dbReference type="PROSITE" id="PS50103"/>
    </source>
</evidence>
<evidence type="ECO:0000259" key="6">
    <source>
        <dbReference type="PROSITE" id="PS50158"/>
    </source>
</evidence>
<dbReference type="STRING" id="246404.A0A507FUE9"/>
<dbReference type="PROSITE" id="PS50158">
    <property type="entry name" value="ZF_CCHC"/>
    <property type="match status" value="2"/>
</dbReference>
<comment type="subcellular location">
    <subcellularLocation>
        <location evidence="4">Nucleus</location>
    </subcellularLocation>
</comment>
<feature type="domain" description="C3H1-type" evidence="5">
    <location>
        <begin position="1"/>
        <end position="25"/>
    </location>
</feature>
<keyword evidence="3 4" id="KW-0862">Zinc</keyword>
<keyword evidence="4" id="KW-0694">RNA-binding</keyword>
<evidence type="ECO:0000256" key="4">
    <source>
        <dbReference type="RuleBase" id="RU369008"/>
    </source>
</evidence>
<protein>
    <recommendedName>
        <fullName evidence="4">mRNA 3'-end-processing protein</fullName>
    </recommendedName>
</protein>
<dbReference type="Gene3D" id="4.10.60.10">
    <property type="entry name" value="Zinc finger, CCHC-type"/>
    <property type="match status" value="2"/>
</dbReference>
<comment type="function">
    <text evidence="4">Component of the cleavage factor I (CF I) involved in pre-mRNA 3'-end processing.</text>
</comment>
<reference evidence="7 8" key="1">
    <citation type="journal article" date="2019" name="Sci. Rep.">
        <title>Comparative genomics of chytrid fungi reveal insights into the obligate biotrophic and pathogenic lifestyle of Synchytrium endobioticum.</title>
        <authorList>
            <person name="van de Vossenberg B.T.L.H."/>
            <person name="Warris S."/>
            <person name="Nguyen H.D.T."/>
            <person name="van Gent-Pelzer M.P.E."/>
            <person name="Joly D.L."/>
            <person name="van de Geest H.C."/>
            <person name="Bonants P.J.M."/>
            <person name="Smith D.S."/>
            <person name="Levesque C.A."/>
            <person name="van der Lee T.A.J."/>
        </authorList>
    </citation>
    <scope>NUCLEOTIDE SEQUENCE [LARGE SCALE GENOMIC DNA]</scope>
    <source>
        <strain evidence="7 8">CBS 675.73</strain>
    </source>
</reference>